<dbReference type="Gene3D" id="2.60.40.1080">
    <property type="match status" value="1"/>
</dbReference>
<evidence type="ECO:0000256" key="3">
    <source>
        <dbReference type="ARBA" id="ARBA00022801"/>
    </source>
</evidence>
<dbReference type="SMART" id="SM00633">
    <property type="entry name" value="Glyco_10"/>
    <property type="match status" value="1"/>
</dbReference>
<comment type="catalytic activity">
    <reaction evidence="7">
        <text>Endohydrolysis of (1-&gt;4)-beta-D-xylosidic linkages in xylans.</text>
        <dbReference type="EC" id="3.2.1.8"/>
    </reaction>
</comment>
<evidence type="ECO:0000256" key="5">
    <source>
        <dbReference type="ARBA" id="ARBA00023295"/>
    </source>
</evidence>
<dbReference type="InterPro" id="IPR008964">
    <property type="entry name" value="Invasin/intimin_cell_adhesion"/>
</dbReference>
<feature type="chain" id="PRO_5038552222" description="Beta-xylanase" evidence="9">
    <location>
        <begin position="21"/>
        <end position="1380"/>
    </location>
</feature>
<protein>
    <recommendedName>
        <fullName evidence="7">Beta-xylanase</fullName>
        <ecNumber evidence="7">3.2.1.8</ecNumber>
    </recommendedName>
</protein>
<dbReference type="Gene3D" id="2.60.120.260">
    <property type="entry name" value="Galactose-binding domain-like"/>
    <property type="match status" value="1"/>
</dbReference>
<keyword evidence="6 7" id="KW-0624">Polysaccharide degradation</keyword>
<organism evidence="11 12">
    <name type="scientific">Roseburia faecis</name>
    <dbReference type="NCBI Taxonomy" id="301302"/>
    <lineage>
        <taxon>Bacteria</taxon>
        <taxon>Bacillati</taxon>
        <taxon>Bacillota</taxon>
        <taxon>Clostridia</taxon>
        <taxon>Lachnospirales</taxon>
        <taxon>Lachnospiraceae</taxon>
        <taxon>Roseburia</taxon>
    </lineage>
</organism>
<sequence length="1380" mass="150359">MWKMGACIALSAAMMLTSVGGMLPSDWGIDTVYADETQTTTKTFAANQLTKAFAGGADGTSCESGEEGWNVVLKHDDAEHKYPQAVWNLSESFDLANVESVTFNVKSQEGVIALKLGMTNASGWYDDVEACYGQNGQKQYTIVPEKTEGTFDKVVIMTTQNDASFCLTSVVVTLKEGSGSQITHGENIIDNGDFSNQDFSSWSASKGDATITAEPVENGADIGVTTCGAITRSQDPSKSYECFAQDITENVSEGEEYEFSFWAKLSDDYKDSENKKLKDSQKTVQFQPYYVNGNDKEVYDTTGLISGTSVQVLEVGKWTKFEGTYKIPSGAKKVVIRILEQGDWQEPGSCIMGKYYVANVSMKKITKPKPEIEENIPDWKASVTGSLGTGSIAGTAIMSSEISDDTLMALVKKHFNAVTFGNELKPDALFNYQIGQSVDSTTITFQGKELKVPVVNDKQENLDFSRADEMLDKILEWNNANPNDKIRVRGHVLVWHSQTPEWFFHEDYDVAKPYADKETMNRRLEWFIFSVFDHYFGKAANGKYDGLFYGWDVVNEAVNGNTYRDDKVISDASDTSTSDTRHGSNSMWWRVYKSNEFIINAFKYANKYAPNDVELYYNDFGETDNTKCEGIVKLINDVKSADGTRLDAFGMQAHYNVDGFSAAQFKSVAKKYAAAAGKVQLTELDFKASSTYDGTAATKESEYTKMAYCHKNLYEAIKALKKEGTNVSGITVWGVIEPNSWLHSQSDLGGGASGSAQCPLLFDGNYKAKPAYWAYVDASQLQPAIQKVTITEAKDGNIAGETYTIDQGAVQAEFIPVWDADGLTVQVKVKDTTVNDADAVTVYVDPDNSASDITPHKVTVARTAAAAIAGGYQATVKVSMKNLKVAQQISLDVVVNNDGKTGSFNDLTGKQESSSKYYAVATMKPGIEKIPYGTISVDADADAAWGNAVNIPLTINKGSEASANAKVLWDDDNLYVYATVKDAALDKTGAQTHEQDSLEVFIDEDNGKTASYGEDDKQYRINYNNEQSFNGKKCLAENVKSATKTIDGGYVVEAAFKWTDIKPANGTKIGLEFQINDAKDGKRIGTLSWYDETGMGWSGSNVYGTVELTGKTGSNGGGSSVNSGTSDTKPDVKPDGKQDTKPDVKPDGKQDTTIETSKVEITVSGDKKAEASVTITKDAQGNVTSAKATVSGSKGTLTADVVKQLTEAAGTEDLTIIVQVKNANGDVKYTVSVSAKNVKNNKSLKAFVVNRKTGEYELINSKTYKAKDGKLNASFGKKGDYVLLTTKEAARIEKEILKTIAPKKTKATVKKGKTTEFKLDSKLNQNNVKKVTYKTSKKSIATVNKNGKIKANRKGTVKIKAIVTLKNGKTKTVSMKIAVR</sequence>
<feature type="signal peptide" evidence="9">
    <location>
        <begin position="1"/>
        <end position="20"/>
    </location>
</feature>
<keyword evidence="4 7" id="KW-0119">Carbohydrate metabolism</keyword>
<comment type="similarity">
    <text evidence="1 7">Belongs to the glycosyl hydrolase 10 (cellulase F) family.</text>
</comment>
<dbReference type="RefSeq" id="WP_022046033.1">
    <property type="nucleotide sequence ID" value="NZ_CP173697.1"/>
</dbReference>
<dbReference type="STRING" id="301302.ERS852420_02494"/>
<keyword evidence="5 7" id="KW-0326">Glycosidase</keyword>
<dbReference type="Pfam" id="PF00331">
    <property type="entry name" value="Glyco_hydro_10"/>
    <property type="match status" value="1"/>
</dbReference>
<dbReference type="SUPFAM" id="SSF49344">
    <property type="entry name" value="CBD9-like"/>
    <property type="match status" value="2"/>
</dbReference>
<dbReference type="Pfam" id="PF06452">
    <property type="entry name" value="CBM9_1"/>
    <property type="match status" value="1"/>
</dbReference>
<reference evidence="12" key="1">
    <citation type="submission" date="2015-05" db="EMBL/GenBank/DDBJ databases">
        <authorList>
            <consortium name="Pathogen Informatics"/>
        </authorList>
    </citation>
    <scope>NUCLEOTIDE SEQUENCE [LARGE SCALE GENOMIC DNA]</scope>
    <source>
        <strain evidence="12">M72</strain>
    </source>
</reference>
<feature type="region of interest" description="Disordered" evidence="8">
    <location>
        <begin position="1109"/>
        <end position="1154"/>
    </location>
</feature>
<accession>A0A0M6WAQ9</accession>
<keyword evidence="12" id="KW-1185">Reference proteome</keyword>
<keyword evidence="9" id="KW-0732">Signal</keyword>
<dbReference type="Gene3D" id="3.20.20.80">
    <property type="entry name" value="Glycosidases"/>
    <property type="match status" value="1"/>
</dbReference>
<dbReference type="InterPro" id="IPR003343">
    <property type="entry name" value="Big_2"/>
</dbReference>
<keyword evidence="3 7" id="KW-0378">Hydrolase</keyword>
<dbReference type="PANTHER" id="PTHR31490">
    <property type="entry name" value="GLYCOSYL HYDROLASE"/>
    <property type="match status" value="1"/>
</dbReference>
<dbReference type="Pfam" id="PF02018">
    <property type="entry name" value="CBM_4_9"/>
    <property type="match status" value="1"/>
</dbReference>
<dbReference type="CDD" id="cd00005">
    <property type="entry name" value="CBM9_like_1"/>
    <property type="match status" value="1"/>
</dbReference>
<evidence type="ECO:0000313" key="12">
    <source>
        <dbReference type="Proteomes" id="UP000049979"/>
    </source>
</evidence>
<dbReference type="InterPro" id="IPR010502">
    <property type="entry name" value="Carb-bd_dom_fam9"/>
</dbReference>
<dbReference type="PANTHER" id="PTHR31490:SF90">
    <property type="entry name" value="ENDO-1,4-BETA-XYLANASE A"/>
    <property type="match status" value="1"/>
</dbReference>
<dbReference type="EC" id="3.2.1.8" evidence="7"/>
<dbReference type="InterPro" id="IPR017853">
    <property type="entry name" value="GH"/>
</dbReference>
<evidence type="ECO:0000256" key="8">
    <source>
        <dbReference type="SAM" id="MobiDB-lite"/>
    </source>
</evidence>
<evidence type="ECO:0000313" key="11">
    <source>
        <dbReference type="EMBL" id="CRL32809.1"/>
    </source>
</evidence>
<dbReference type="InterPro" id="IPR003305">
    <property type="entry name" value="CenC_carb-bd"/>
</dbReference>
<dbReference type="GO" id="GO:0031176">
    <property type="term" value="F:endo-1,4-beta-xylanase activity"/>
    <property type="evidence" value="ECO:0007669"/>
    <property type="project" value="UniProtKB-EC"/>
</dbReference>
<dbReference type="SUPFAM" id="SSF51445">
    <property type="entry name" value="(Trans)glycosidases"/>
    <property type="match status" value="1"/>
</dbReference>
<evidence type="ECO:0000256" key="7">
    <source>
        <dbReference type="RuleBase" id="RU361174"/>
    </source>
</evidence>
<feature type="compositionally biased region" description="Basic and acidic residues" evidence="8">
    <location>
        <begin position="1128"/>
        <end position="1152"/>
    </location>
</feature>
<name>A0A0M6WAQ9_9FIRM</name>
<gene>
    <name evidence="11" type="ORF">M72_00471</name>
</gene>
<dbReference type="SUPFAM" id="SSF49373">
    <property type="entry name" value="Invasin/intimin cell-adhesion fragments"/>
    <property type="match status" value="1"/>
</dbReference>
<dbReference type="PRINTS" id="PR00134">
    <property type="entry name" value="GLHYDRLASE10"/>
</dbReference>
<evidence type="ECO:0000256" key="1">
    <source>
        <dbReference type="ARBA" id="ARBA00007495"/>
    </source>
</evidence>
<dbReference type="InterPro" id="IPR001000">
    <property type="entry name" value="GH10_dom"/>
</dbReference>
<dbReference type="GO" id="GO:0030246">
    <property type="term" value="F:carbohydrate binding"/>
    <property type="evidence" value="ECO:0007669"/>
    <property type="project" value="InterPro"/>
</dbReference>
<evidence type="ECO:0000256" key="2">
    <source>
        <dbReference type="ARBA" id="ARBA00022737"/>
    </source>
</evidence>
<evidence type="ECO:0000259" key="10">
    <source>
        <dbReference type="PROSITE" id="PS51760"/>
    </source>
</evidence>
<keyword evidence="2" id="KW-0677">Repeat</keyword>
<dbReference type="GO" id="GO:0000272">
    <property type="term" value="P:polysaccharide catabolic process"/>
    <property type="evidence" value="ECO:0007669"/>
    <property type="project" value="UniProtKB-KW"/>
</dbReference>
<dbReference type="SMART" id="SM00635">
    <property type="entry name" value="BID_2"/>
    <property type="match status" value="1"/>
</dbReference>
<dbReference type="Gene3D" id="2.60.40.1190">
    <property type="match status" value="1"/>
</dbReference>
<dbReference type="EMBL" id="CVRR01000005">
    <property type="protein sequence ID" value="CRL32809.1"/>
    <property type="molecule type" value="Genomic_DNA"/>
</dbReference>
<dbReference type="PROSITE" id="PS51760">
    <property type="entry name" value="GH10_2"/>
    <property type="match status" value="1"/>
</dbReference>
<dbReference type="InterPro" id="IPR008979">
    <property type="entry name" value="Galactose-bd-like_sf"/>
</dbReference>
<evidence type="ECO:0000256" key="4">
    <source>
        <dbReference type="ARBA" id="ARBA00023277"/>
    </source>
</evidence>
<dbReference type="SUPFAM" id="SSF49785">
    <property type="entry name" value="Galactose-binding domain-like"/>
    <property type="match status" value="1"/>
</dbReference>
<evidence type="ECO:0000256" key="9">
    <source>
        <dbReference type="SAM" id="SignalP"/>
    </source>
</evidence>
<dbReference type="InterPro" id="IPR044846">
    <property type="entry name" value="GH10"/>
</dbReference>
<proteinExistence type="inferred from homology"/>
<feature type="domain" description="GH10" evidence="10">
    <location>
        <begin position="389"/>
        <end position="778"/>
    </location>
</feature>
<dbReference type="Proteomes" id="UP000049979">
    <property type="component" value="Unassembled WGS sequence"/>
</dbReference>
<evidence type="ECO:0000256" key="6">
    <source>
        <dbReference type="ARBA" id="ARBA00023326"/>
    </source>
</evidence>
<dbReference type="Pfam" id="PF02368">
    <property type="entry name" value="Big_2"/>
    <property type="match status" value="1"/>
</dbReference>